<organism evidence="2">
    <name type="scientific">hydrothermal vent metagenome</name>
    <dbReference type="NCBI Taxonomy" id="652676"/>
    <lineage>
        <taxon>unclassified sequences</taxon>
        <taxon>metagenomes</taxon>
        <taxon>ecological metagenomes</taxon>
    </lineage>
</organism>
<sequence length="56" mass="6518">MEDKIIWSDEALADFQKVPDFVRDMAKQMVEQFAKDQKATQITPEILKKARAKFGM</sequence>
<dbReference type="GO" id="GO:0015995">
    <property type="term" value="P:chlorophyll biosynthetic process"/>
    <property type="evidence" value="ECO:0007669"/>
    <property type="project" value="InterPro"/>
</dbReference>
<feature type="domain" description="Light-independent protochlorophyllide reductase subunit B-like C-terminal" evidence="1">
    <location>
        <begin position="7"/>
        <end position="51"/>
    </location>
</feature>
<dbReference type="GO" id="GO:0015979">
    <property type="term" value="P:photosynthesis"/>
    <property type="evidence" value="ECO:0007669"/>
    <property type="project" value="InterPro"/>
</dbReference>
<accession>A0A3B1C754</accession>
<evidence type="ECO:0000259" key="1">
    <source>
        <dbReference type="Pfam" id="PF08369"/>
    </source>
</evidence>
<name>A0A3B1C754_9ZZZZ</name>
<dbReference type="EMBL" id="UOGB01000182">
    <property type="protein sequence ID" value="VAX20483.1"/>
    <property type="molecule type" value="Genomic_DNA"/>
</dbReference>
<dbReference type="Gene3D" id="1.10.8.550">
    <property type="entry name" value="Proto-chlorophyllide reductase 57 kD subunit B"/>
    <property type="match status" value="1"/>
</dbReference>
<proteinExistence type="predicted"/>
<protein>
    <recommendedName>
        <fullName evidence="1">Light-independent protochlorophyllide reductase subunit B-like C-terminal domain-containing protein</fullName>
    </recommendedName>
</protein>
<dbReference type="AlphaFoldDB" id="A0A3B1C754"/>
<dbReference type="InterPro" id="IPR013580">
    <property type="entry name" value="LI-POR_suB-like_C"/>
</dbReference>
<evidence type="ECO:0000313" key="2">
    <source>
        <dbReference type="EMBL" id="VAX20483.1"/>
    </source>
</evidence>
<dbReference type="InterPro" id="IPR042298">
    <property type="entry name" value="P-CP_red_C"/>
</dbReference>
<dbReference type="Pfam" id="PF08369">
    <property type="entry name" value="PCP_red"/>
    <property type="match status" value="1"/>
</dbReference>
<reference evidence="2" key="1">
    <citation type="submission" date="2018-06" db="EMBL/GenBank/DDBJ databases">
        <authorList>
            <person name="Zhirakovskaya E."/>
        </authorList>
    </citation>
    <scope>NUCLEOTIDE SEQUENCE</scope>
</reference>
<gene>
    <name evidence="2" type="ORF">MNBD_NITROSPINAE03-1932</name>
</gene>
<dbReference type="GO" id="GO:0016491">
    <property type="term" value="F:oxidoreductase activity"/>
    <property type="evidence" value="ECO:0007669"/>
    <property type="project" value="InterPro"/>
</dbReference>